<protein>
    <submittedName>
        <fullName evidence="1">Uncharacterized protein</fullName>
    </submittedName>
</protein>
<dbReference type="STRING" id="229205.SAMN05444372_101350"/>
<evidence type="ECO:0000313" key="1">
    <source>
        <dbReference type="EMBL" id="SHF96272.1"/>
    </source>
</evidence>
<name>A0A1M5FYK0_9FLAO</name>
<keyword evidence="2" id="KW-1185">Reference proteome</keyword>
<reference evidence="2" key="1">
    <citation type="submission" date="2016-11" db="EMBL/GenBank/DDBJ databases">
        <authorList>
            <person name="Varghese N."/>
            <person name="Submissions S."/>
        </authorList>
    </citation>
    <scope>NUCLEOTIDE SEQUENCE [LARGE SCALE GENOMIC DNA]</scope>
    <source>
        <strain evidence="2">DSM 17659</strain>
    </source>
</reference>
<organism evidence="1 2">
    <name type="scientific">Flavobacterium micromati</name>
    <dbReference type="NCBI Taxonomy" id="229205"/>
    <lineage>
        <taxon>Bacteria</taxon>
        <taxon>Pseudomonadati</taxon>
        <taxon>Bacteroidota</taxon>
        <taxon>Flavobacteriia</taxon>
        <taxon>Flavobacteriales</taxon>
        <taxon>Flavobacteriaceae</taxon>
        <taxon>Flavobacterium</taxon>
    </lineage>
</organism>
<gene>
    <name evidence="1" type="ORF">SAMN05444372_101350</name>
</gene>
<sequence>MIDSSLVLYDYPLDYEIQLTGDYYRDPLTPADQPTPQYCAVKVDDLQADNTAIFNASGLVTKMREVQTTTLEELFIPDVYYEPPPASSRIGNNEKPEATMRKINGKMVSVALIDALVEEALRITNNLSTSSTQNNAKTMNNSWRPAGRIRVWDDFMQNFVGVEGAQVRARRWFTTHRGWVGADGLYSCDGTFKREANYSIDWDRNGVFHLQDGWLNGATYNGPKREGNWDLNLRDDKQAYYATIYSGAYFFFYKPILGLARPPRGLRIKARIENDASSFVKAREIFFGSAISMKAYGSNSQTVFGITIHELAHAQHRLLDLGSYNNVVFDAYTSPCAPSAESCDNPGPTGKNNRRFMETWAQTVEIVLTLERYRNILQRPDFQFAQSNQQLRPIAFSGISNYYTSAGFDMIDGFNQRTDASTDPRFIAVNRNSLPIDRVSGYTILQLQGALIGSRSWWEWRDNIKNRYNNPTEGNLDELFNNWTN</sequence>
<accession>A0A1M5FYK0</accession>
<evidence type="ECO:0000313" key="2">
    <source>
        <dbReference type="Proteomes" id="UP000184020"/>
    </source>
</evidence>
<dbReference type="AlphaFoldDB" id="A0A1M5FYK0"/>
<dbReference type="EMBL" id="FQWF01000001">
    <property type="protein sequence ID" value="SHF96272.1"/>
    <property type="molecule type" value="Genomic_DNA"/>
</dbReference>
<dbReference type="Proteomes" id="UP000184020">
    <property type="component" value="Unassembled WGS sequence"/>
</dbReference>
<proteinExistence type="predicted"/>